<gene>
    <name evidence="2" type="ORF">SZN_09276</name>
</gene>
<dbReference type="Gene3D" id="3.40.50.300">
    <property type="entry name" value="P-loop containing nucleotide triphosphate hydrolases"/>
    <property type="match status" value="1"/>
</dbReference>
<evidence type="ECO:0000256" key="1">
    <source>
        <dbReference type="SAM" id="MobiDB-lite"/>
    </source>
</evidence>
<accession>G2G8N7</accession>
<dbReference type="Proteomes" id="UP000004217">
    <property type="component" value="Unassembled WGS sequence"/>
</dbReference>
<protein>
    <submittedName>
        <fullName evidence="2">Phage terminase</fullName>
    </submittedName>
</protein>
<evidence type="ECO:0000313" key="3">
    <source>
        <dbReference type="Proteomes" id="UP000004217"/>
    </source>
</evidence>
<comment type="caution">
    <text evidence="2">The sequence shown here is derived from an EMBL/GenBank/DDBJ whole genome shotgun (WGS) entry which is preliminary data.</text>
</comment>
<organism evidence="2 3">
    <name type="scientific">Streptomyces zinciresistens K42</name>
    <dbReference type="NCBI Taxonomy" id="700597"/>
    <lineage>
        <taxon>Bacteria</taxon>
        <taxon>Bacillati</taxon>
        <taxon>Actinomycetota</taxon>
        <taxon>Actinomycetes</taxon>
        <taxon>Kitasatosporales</taxon>
        <taxon>Streptomycetaceae</taxon>
        <taxon>Streptomyces</taxon>
    </lineage>
</organism>
<sequence>MNSPLAAPATARNHADPIGCQSPRIISTPHYRRIETGRWSGAEDQAALEFRSPSGQEAVELAADAGLHLDPWQQLGLHHSLAEDHEGRWTSFEVVQNVTRQNGKGGYLEARQLAGVMLFGDKLVVHTAHEFKTARESFRRLDQLIEGSYALSRRVKRVVRAHGEEGFEFHNGARILFLARTGSSGRGFSGDLVVMDEAMSLRAAPIGALLPIMSARRNPQLVYTCSAGIGEESEQLALLRARALADRQEPDESLTYLEWSAELHTRECPRDEDGRIVCAEHDDRGEVRTWQRVNPALGIRIRVQAVRRELATMRADLFNRERLGVGDYPVQAEETWQVIDEAAWRALRVRQSDLSDPVAFSIDTTPERSHSAISVAGRAGEDGRHVEVVQHRPGTDWVIDWAAERDEKWSPCVWVIDEGGPAGSLAAELRKRLKARGRDHLVVAPKVRELTQACGQFYDRTQSGTQPATLRHLDQAPLATALAGATKRQVGDAWLWSRRGDGVDVSPLVASTYALWGWEQYHDVEPEGAPNLW</sequence>
<dbReference type="EMBL" id="AGBF01000019">
    <property type="protein sequence ID" value="EGX60102.1"/>
    <property type="molecule type" value="Genomic_DNA"/>
</dbReference>
<dbReference type="PATRIC" id="fig|700597.3.peg.1809"/>
<proteinExistence type="predicted"/>
<evidence type="ECO:0000313" key="2">
    <source>
        <dbReference type="EMBL" id="EGX60102.1"/>
    </source>
</evidence>
<dbReference type="AlphaFoldDB" id="G2G8N7"/>
<keyword evidence="3" id="KW-1185">Reference proteome</keyword>
<name>G2G8N7_9ACTN</name>
<dbReference type="InterPro" id="IPR027417">
    <property type="entry name" value="P-loop_NTPase"/>
</dbReference>
<dbReference type="RefSeq" id="WP_007493596.1">
    <property type="nucleotide sequence ID" value="NZ_AGBF01000019.1"/>
</dbReference>
<reference evidence="2 3" key="1">
    <citation type="submission" date="2011-08" db="EMBL/GenBank/DDBJ databases">
        <authorList>
            <person name="Lin Y."/>
            <person name="Hao X."/>
            <person name="Johnstone L."/>
            <person name="Miller S.J."/>
            <person name="Wei G."/>
            <person name="Rensing C."/>
        </authorList>
    </citation>
    <scope>NUCLEOTIDE SEQUENCE [LARGE SCALE GENOMIC DNA]</scope>
    <source>
        <strain evidence="2 3">K42</strain>
    </source>
</reference>
<feature type="region of interest" description="Disordered" evidence="1">
    <location>
        <begin position="1"/>
        <end position="22"/>
    </location>
</feature>